<dbReference type="GO" id="GO:0004650">
    <property type="term" value="F:polygalacturonase activity"/>
    <property type="evidence" value="ECO:0007669"/>
    <property type="project" value="InterPro"/>
</dbReference>
<dbReference type="Gramene" id="AUR62002651-RA">
    <property type="protein sequence ID" value="AUR62002651-RA:cds"/>
    <property type="gene ID" value="AUR62002651"/>
</dbReference>
<dbReference type="InterPro" id="IPR039279">
    <property type="entry name" value="QRT3-like"/>
</dbReference>
<dbReference type="InterPro" id="IPR011050">
    <property type="entry name" value="Pectin_lyase_fold/virulence"/>
</dbReference>
<dbReference type="PANTHER" id="PTHR33928">
    <property type="entry name" value="POLYGALACTURONASE QRT3"/>
    <property type="match status" value="1"/>
</dbReference>
<evidence type="ECO:0008006" key="3">
    <source>
        <dbReference type="Google" id="ProtNLM"/>
    </source>
</evidence>
<sequence length="231" mass="24558">MHGGTLIASDNFATDRYLIELSASPPSQISKENTTSSTDQNLSSSSYNFEYISFTDLMLDCNYKGGGIAVINTLRVSIDNCYIVHFMSEGIRVECGHETLTRTNKGIIVSGQANLLSGVHCYNKATGFGGTGIYLKLAGLTQTRIVNSYLDYTGIVAEDPGVANGVNIVDNIFAGSGNGIDIVQLDGPFGDVDQILIDRNSVKGMNAKVVIESSVATPTSVYVMVDQGFGG</sequence>
<dbReference type="PANTHER" id="PTHR33928:SF7">
    <property type="entry name" value="POLYGALACTURONASE QRT3"/>
    <property type="match status" value="1"/>
</dbReference>
<protein>
    <recommendedName>
        <fullName evidence="3">Right handed beta helix domain-containing protein</fullName>
    </recommendedName>
</protein>
<accession>A0A803KUE3</accession>
<dbReference type="Proteomes" id="UP000596660">
    <property type="component" value="Unplaced"/>
</dbReference>
<dbReference type="EnsemblPlants" id="AUR62002651-RA">
    <property type="protein sequence ID" value="AUR62002651-RA:cds"/>
    <property type="gene ID" value="AUR62002651"/>
</dbReference>
<reference evidence="1" key="2">
    <citation type="submission" date="2021-03" db="UniProtKB">
        <authorList>
            <consortium name="EnsemblPlants"/>
        </authorList>
    </citation>
    <scope>IDENTIFICATION</scope>
</reference>
<organism evidence="1 2">
    <name type="scientific">Chenopodium quinoa</name>
    <name type="common">Quinoa</name>
    <dbReference type="NCBI Taxonomy" id="63459"/>
    <lineage>
        <taxon>Eukaryota</taxon>
        <taxon>Viridiplantae</taxon>
        <taxon>Streptophyta</taxon>
        <taxon>Embryophyta</taxon>
        <taxon>Tracheophyta</taxon>
        <taxon>Spermatophyta</taxon>
        <taxon>Magnoliopsida</taxon>
        <taxon>eudicotyledons</taxon>
        <taxon>Gunneridae</taxon>
        <taxon>Pentapetalae</taxon>
        <taxon>Caryophyllales</taxon>
        <taxon>Chenopodiaceae</taxon>
        <taxon>Chenopodioideae</taxon>
        <taxon>Atripliceae</taxon>
        <taxon>Chenopodium</taxon>
    </lineage>
</organism>
<evidence type="ECO:0000313" key="1">
    <source>
        <dbReference type="EnsemblPlants" id="AUR62002651-RA:cds"/>
    </source>
</evidence>
<dbReference type="SUPFAM" id="SSF51126">
    <property type="entry name" value="Pectin lyase-like"/>
    <property type="match status" value="1"/>
</dbReference>
<keyword evidence="2" id="KW-1185">Reference proteome</keyword>
<reference evidence="1" key="1">
    <citation type="journal article" date="2017" name="Nature">
        <title>The genome of Chenopodium quinoa.</title>
        <authorList>
            <person name="Jarvis D.E."/>
            <person name="Ho Y.S."/>
            <person name="Lightfoot D.J."/>
            <person name="Schmoeckel S.M."/>
            <person name="Li B."/>
            <person name="Borm T.J.A."/>
            <person name="Ohyanagi H."/>
            <person name="Mineta K."/>
            <person name="Michell C.T."/>
            <person name="Saber N."/>
            <person name="Kharbatia N.M."/>
            <person name="Rupper R.R."/>
            <person name="Sharp A.R."/>
            <person name="Dally N."/>
            <person name="Boughton B.A."/>
            <person name="Woo Y.H."/>
            <person name="Gao G."/>
            <person name="Schijlen E.G.W.M."/>
            <person name="Guo X."/>
            <person name="Momin A.A."/>
            <person name="Negrao S."/>
            <person name="Al-Babili S."/>
            <person name="Gehring C."/>
            <person name="Roessner U."/>
            <person name="Jung C."/>
            <person name="Murphy K."/>
            <person name="Arold S.T."/>
            <person name="Gojobori T."/>
            <person name="van der Linden C.G."/>
            <person name="van Loo E.N."/>
            <person name="Jellen E.N."/>
            <person name="Maughan P.J."/>
            <person name="Tester M."/>
        </authorList>
    </citation>
    <scope>NUCLEOTIDE SEQUENCE [LARGE SCALE GENOMIC DNA]</scope>
    <source>
        <strain evidence="1">cv. PI 614886</strain>
    </source>
</reference>
<name>A0A803KUE3_CHEQI</name>
<dbReference type="AlphaFoldDB" id="A0A803KUE3"/>
<proteinExistence type="predicted"/>
<evidence type="ECO:0000313" key="2">
    <source>
        <dbReference type="Proteomes" id="UP000596660"/>
    </source>
</evidence>